<dbReference type="Proteomes" id="UP000223828">
    <property type="component" value="Unassembled WGS sequence"/>
</dbReference>
<dbReference type="EMBL" id="CP093217">
    <property type="protein sequence ID" value="UQW81629.1"/>
    <property type="molecule type" value="Genomic_DNA"/>
</dbReference>
<accession>A0A2C6VIT1</accession>
<evidence type="ECO:0000313" key="1">
    <source>
        <dbReference type="EMBL" id="PHK50131.1"/>
    </source>
</evidence>
<sequence>MSNVLIAGTGPVAIQLACIFSKDKRHHIGMVGRANTSMKAHDFYQNYQQHNQLEVSVQNKEHQALTGQFTLHQLYADYNNLNQRLRSQQLYDTLILACQADAYRSVIERIATPILKQLEQIILISPTIGSHMMVQQQLNEINPDIEVISFSTYIGDTRVYDIEAPHQVVTTGIKHHVYIGSTKQDSPMLKTLQTLFDHVDVCLTIVATPLLAEARNSSLYVHPPLFMNEFSMRTILDGSDVPVYVYKLFPEGPITMRLIHEMRVLWQEINLILQHLKAPSLNLLAFMVKENYPVREETFNPYDIVHFESLPAIHQEYLLYVRYSSILIDPFSKPDAQGRYFDFSAVPFQQIYQDKQGVMQLPRMPYEDYYRTSIIQQIGKLLGIETPMMDRLLKRYSEHISKFIATNPELNFSKQFQLQNFEKDVNLIKDYFKNCFTLNIENKK</sequence>
<gene>
    <name evidence="1" type="ORF">BTJ66_05130</name>
    <name evidence="2" type="ORF">MNY58_00465</name>
</gene>
<dbReference type="Pfam" id="PF10100">
    <property type="entry name" value="Staph_opine_DH"/>
    <property type="match status" value="1"/>
</dbReference>
<reference evidence="2" key="4">
    <citation type="submission" date="2022-03" db="EMBL/GenBank/DDBJ databases">
        <title>Complete Genome Sequence of Staphylococcus edaphicus strain CCM 8731.</title>
        <authorList>
            <person name="Rimmer C.O."/>
            <person name="Thomas J.C."/>
        </authorList>
    </citation>
    <scope>NUCLEOTIDE SEQUENCE</scope>
    <source>
        <strain evidence="2">CCM 8731</strain>
    </source>
</reference>
<protein>
    <submittedName>
        <fullName evidence="2">Opine metallophore biosynthesis dehydrogenase</fullName>
    </submittedName>
</protein>
<dbReference type="EMBL" id="MRZN01000005">
    <property type="protein sequence ID" value="PHK50131.1"/>
    <property type="molecule type" value="Genomic_DNA"/>
</dbReference>
<organism evidence="1 3">
    <name type="scientific">Staphylococcus edaphicus</name>
    <dbReference type="NCBI Taxonomy" id="1955013"/>
    <lineage>
        <taxon>Bacteria</taxon>
        <taxon>Bacillati</taxon>
        <taxon>Bacillota</taxon>
        <taxon>Bacilli</taxon>
        <taxon>Bacillales</taxon>
        <taxon>Staphylococcaceae</taxon>
        <taxon>Staphylococcus</taxon>
    </lineage>
</organism>
<reference evidence="1" key="3">
    <citation type="submission" date="2017-10" db="EMBL/GenBank/DDBJ databases">
        <authorList>
            <person name="Vrbovska V."/>
            <person name="Kovarovic V."/>
            <person name="Indrakova A."/>
        </authorList>
    </citation>
    <scope>NUCLEOTIDE SEQUENCE</scope>
    <source>
        <strain evidence="1">CCM 8730</strain>
    </source>
</reference>
<dbReference type="RefSeq" id="WP_099089889.1">
    <property type="nucleotide sequence ID" value="NZ_CP093217.1"/>
</dbReference>
<dbReference type="InterPro" id="IPR016935">
    <property type="entry name" value="Opine_metallophore_DH"/>
</dbReference>
<evidence type="ECO:0000313" key="3">
    <source>
        <dbReference type="Proteomes" id="UP000223828"/>
    </source>
</evidence>
<dbReference type="Gene3D" id="3.40.50.720">
    <property type="entry name" value="NAD(P)-binding Rossmann-like Domain"/>
    <property type="match status" value="1"/>
</dbReference>
<dbReference type="Proteomes" id="UP001056588">
    <property type="component" value="Chromosome"/>
</dbReference>
<dbReference type="AlphaFoldDB" id="A0A2C6VIT1"/>
<reference evidence="1" key="1">
    <citation type="journal article" date="2017" name="Appl. Environ. Microbiol.">
        <title>Staphylococcus edaphicus sp. nov., isolated in Antarctica, harbours mecC gene and genomic islands with suspected role in adaptation to extreme environment.</title>
        <authorList>
            <person name="Pantucek R."/>
            <person name="Sedlacek I."/>
            <person name="Indrakova A."/>
            <person name="Vrbovska V."/>
            <person name="Maslanova I."/>
            <person name="Kovarovic V."/>
            <person name="Svec P."/>
            <person name="Kralova S."/>
            <person name="Kristofova L."/>
            <person name="Keklakova J."/>
            <person name="Petras P."/>
            <person name="Doskar J."/>
        </authorList>
    </citation>
    <scope>NUCLEOTIDE SEQUENCE</scope>
    <source>
        <strain evidence="1">CCM 8730</strain>
    </source>
</reference>
<evidence type="ECO:0000313" key="4">
    <source>
        <dbReference type="Proteomes" id="UP001056588"/>
    </source>
</evidence>
<evidence type="ECO:0000313" key="2">
    <source>
        <dbReference type="EMBL" id="UQW81629.1"/>
    </source>
</evidence>
<name>A0A2C6VIT1_9STAP</name>
<reference evidence="3" key="2">
    <citation type="submission" date="2017-10" db="EMBL/GenBank/DDBJ databases">
        <title>Staphylococcus edaphicus sp. nov., isolated in Antarctica, harbouring mecC gene and genomic islands essential in adaptation to extreme environment.</title>
        <authorList>
            <person name="Pantucek R."/>
            <person name="Sedlacek I."/>
            <person name="Indrakova A."/>
            <person name="Vrbovska V."/>
            <person name="Maslanova I."/>
            <person name="Kovarovic V."/>
            <person name="Svec P."/>
            <person name="Kralova S."/>
            <person name="Kristofova L."/>
            <person name="Keklakova J."/>
            <person name="Petras P."/>
            <person name="Doskar J."/>
        </authorList>
    </citation>
    <scope>NUCLEOTIDE SEQUENCE [LARGE SCALE GENOMIC DNA]</scope>
    <source>
        <strain evidence="3">CCM 5085</strain>
    </source>
</reference>
<proteinExistence type="predicted"/>
<dbReference type="OrthoDB" id="3652431at2"/>
<keyword evidence="4" id="KW-1185">Reference proteome</keyword>